<evidence type="ECO:0000313" key="2">
    <source>
        <dbReference type="Proteomes" id="UP000246073"/>
    </source>
</evidence>
<sequence length="42" mass="4866">MTRILIRLCRNYSLKSGVYFNKKKPAGTIRRAFQFRNSSAGD</sequence>
<name>A0A2P9HGZ0_9HYPH</name>
<evidence type="ECO:0000313" key="1">
    <source>
        <dbReference type="EMBL" id="SPL63336.1"/>
    </source>
</evidence>
<dbReference type="EMBL" id="OOFM01000004">
    <property type="protein sequence ID" value="SPL63336.1"/>
    <property type="molecule type" value="Genomic_DNA"/>
</dbReference>
<accession>A0A2P9HGZ0</accession>
<proteinExistence type="predicted"/>
<organism evidence="1 2">
    <name type="scientific">Ochrobactrum soli</name>
    <dbReference type="NCBI Taxonomy" id="2448455"/>
    <lineage>
        <taxon>Bacteria</taxon>
        <taxon>Pseudomonadati</taxon>
        <taxon>Pseudomonadota</taxon>
        <taxon>Alphaproteobacteria</taxon>
        <taxon>Hyphomicrobiales</taxon>
        <taxon>Brucellaceae</taxon>
        <taxon>Brucella/Ochrobactrum group</taxon>
        <taxon>Ochrobactrum</taxon>
    </lineage>
</organism>
<gene>
    <name evidence="1" type="ORF">OHAE_3268</name>
</gene>
<dbReference type="Proteomes" id="UP000246073">
    <property type="component" value="Unassembled WGS sequence"/>
</dbReference>
<dbReference type="AlphaFoldDB" id="A0A2P9HGZ0"/>
<reference evidence="2" key="1">
    <citation type="submission" date="2017-12" db="EMBL/GenBank/DDBJ databases">
        <authorList>
            <person name="Diaz M."/>
        </authorList>
    </citation>
    <scope>NUCLEOTIDE SEQUENCE [LARGE SCALE GENOMIC DNA]</scope>
    <source>
        <strain evidence="2">FI11154</strain>
    </source>
</reference>
<protein>
    <submittedName>
        <fullName evidence="1">Uncharacterized protein</fullName>
    </submittedName>
</protein>